<proteinExistence type="inferred from homology"/>
<gene>
    <name evidence="3" type="ORF">Q5H94_07865</name>
</gene>
<dbReference type="Gene3D" id="3.40.50.720">
    <property type="entry name" value="NAD(P)-binding Rossmann-like Domain"/>
    <property type="match status" value="1"/>
</dbReference>
<dbReference type="EMBL" id="JAUQSZ010000004">
    <property type="protein sequence ID" value="MDO7842239.1"/>
    <property type="molecule type" value="Genomic_DNA"/>
</dbReference>
<evidence type="ECO:0000313" key="4">
    <source>
        <dbReference type="Proteomes" id="UP001176468"/>
    </source>
</evidence>
<dbReference type="SUPFAM" id="SSF51735">
    <property type="entry name" value="NAD(P)-binding Rossmann-fold domains"/>
    <property type="match status" value="1"/>
</dbReference>
<dbReference type="CDD" id="cd05233">
    <property type="entry name" value="SDR_c"/>
    <property type="match status" value="1"/>
</dbReference>
<dbReference type="GO" id="GO:0016491">
    <property type="term" value="F:oxidoreductase activity"/>
    <property type="evidence" value="ECO:0007669"/>
    <property type="project" value="UniProtKB-KW"/>
</dbReference>
<comment type="caution">
    <text evidence="3">The sequence shown here is derived from an EMBL/GenBank/DDBJ whole genome shotgun (WGS) entry which is preliminary data.</text>
</comment>
<dbReference type="EC" id="1.-.-.-" evidence="3"/>
<organism evidence="3 4">
    <name type="scientific">Sphingomonas immobilis</name>
    <dbReference type="NCBI Taxonomy" id="3063997"/>
    <lineage>
        <taxon>Bacteria</taxon>
        <taxon>Pseudomonadati</taxon>
        <taxon>Pseudomonadota</taxon>
        <taxon>Alphaproteobacteria</taxon>
        <taxon>Sphingomonadales</taxon>
        <taxon>Sphingomonadaceae</taxon>
        <taxon>Sphingomonas</taxon>
    </lineage>
</organism>
<dbReference type="Pfam" id="PF13561">
    <property type="entry name" value="adh_short_C2"/>
    <property type="match status" value="1"/>
</dbReference>
<keyword evidence="4" id="KW-1185">Reference proteome</keyword>
<dbReference type="InterPro" id="IPR002347">
    <property type="entry name" value="SDR_fam"/>
</dbReference>
<dbReference type="InterPro" id="IPR036291">
    <property type="entry name" value="NAD(P)-bd_dom_sf"/>
</dbReference>
<dbReference type="PANTHER" id="PTHR42760">
    <property type="entry name" value="SHORT-CHAIN DEHYDROGENASES/REDUCTASES FAMILY MEMBER"/>
    <property type="match status" value="1"/>
</dbReference>
<accession>A0ABT8ZYP6</accession>
<evidence type="ECO:0000313" key="3">
    <source>
        <dbReference type="EMBL" id="MDO7842239.1"/>
    </source>
</evidence>
<name>A0ABT8ZYP6_9SPHN</name>
<comment type="similarity">
    <text evidence="1">Belongs to the short-chain dehydrogenases/reductases (SDR) family.</text>
</comment>
<reference evidence="3" key="1">
    <citation type="submission" date="2023-07" db="EMBL/GenBank/DDBJ databases">
        <authorList>
            <person name="Kim M.K."/>
        </authorList>
    </citation>
    <scope>NUCLEOTIDE SEQUENCE</scope>
    <source>
        <strain evidence="3">CA1-15</strain>
    </source>
</reference>
<evidence type="ECO:0000256" key="1">
    <source>
        <dbReference type="ARBA" id="ARBA00006484"/>
    </source>
</evidence>
<dbReference type="PANTHER" id="PTHR42760:SF133">
    <property type="entry name" value="3-OXOACYL-[ACYL-CARRIER-PROTEIN] REDUCTASE"/>
    <property type="match status" value="1"/>
</dbReference>
<dbReference type="PRINTS" id="PR00081">
    <property type="entry name" value="GDHRDH"/>
</dbReference>
<keyword evidence="2 3" id="KW-0560">Oxidoreductase</keyword>
<dbReference type="InterPro" id="IPR020904">
    <property type="entry name" value="Sc_DH/Rdtase_CS"/>
</dbReference>
<dbReference type="Proteomes" id="UP001176468">
    <property type="component" value="Unassembled WGS sequence"/>
</dbReference>
<dbReference type="PRINTS" id="PR00080">
    <property type="entry name" value="SDRFAMILY"/>
</dbReference>
<dbReference type="PROSITE" id="PS00061">
    <property type="entry name" value="ADH_SHORT"/>
    <property type="match status" value="1"/>
</dbReference>
<dbReference type="RefSeq" id="WP_304560706.1">
    <property type="nucleotide sequence ID" value="NZ_JAUQSZ010000004.1"/>
</dbReference>
<protein>
    <submittedName>
        <fullName evidence="3">SDR family oxidoreductase</fullName>
        <ecNumber evidence="3">1.-.-.-</ecNumber>
    </submittedName>
</protein>
<evidence type="ECO:0000256" key="2">
    <source>
        <dbReference type="ARBA" id="ARBA00023002"/>
    </source>
</evidence>
<sequence length="271" mass="27600">MNGLAGRVAIVSGSGNGIGRAAALKLASAGAAVVINDLDPAAAQAVADEIVAGGGRALACAGNVVEPGFAERFVAAAIDGLGGLDIIVNNAGYARHGMVQNTPDELFDAMIDVHLTAPFRLLRAAAPFIRSAAKREAAAGGGHHRKVVNVSSGSIRGAIGHSGYAAGKMGLVGLTNVIASEWGPSRVNVNAVAFGLIRTRMNAPLAEGETRNETVLGAPVVMGMTPERFADVESRNHFGRAGTPEEAAGAIYLFCTPESDFITGQLIYVSG</sequence>